<organism evidence="1 2">
    <name type="scientific">Gordonia phage Syleon</name>
    <dbReference type="NCBI Taxonomy" id="2653718"/>
    <lineage>
        <taxon>Viruses</taxon>
        <taxon>Duplodnaviria</taxon>
        <taxon>Heunggongvirae</taxon>
        <taxon>Uroviricota</taxon>
        <taxon>Caudoviricetes</taxon>
        <taxon>Deeyouvirinae</taxon>
        <taxon>Octobienvirus</taxon>
        <taxon>Octobienvirus syleon</taxon>
    </lineage>
</organism>
<gene>
    <name evidence="1" type="primary">25</name>
    <name evidence="1" type="ORF">SEA_SYLEON_25</name>
</gene>
<protein>
    <recommendedName>
        <fullName evidence="3">Tail assembly chaperone</fullName>
    </recommendedName>
</protein>
<proteinExistence type="predicted"/>
<evidence type="ECO:0000313" key="1">
    <source>
        <dbReference type="EMBL" id="QGH75754.1"/>
    </source>
</evidence>
<reference evidence="1 2" key="1">
    <citation type="submission" date="2019-09" db="EMBL/GenBank/DDBJ databases">
        <authorList>
            <person name="Falcon-Lizardi N."/>
            <person name="Rios-Rosa Y."/>
            <person name="Rivera-Cruz A."/>
            <person name="Rivera-Espinal N.S."/>
            <person name="Rodriguez-Cotto F.E."/>
            <person name="Rosa-Flores A.N."/>
            <person name="Rubin M.R."/>
            <person name="Vazquez E."/>
            <person name="Molloy S.D."/>
            <person name="Garlena R.A."/>
            <person name="Russell D.A."/>
            <person name="Pope W.H."/>
            <person name="Jacobs-Sera D."/>
            <person name="Hatfull G.F."/>
        </authorList>
    </citation>
    <scope>NUCLEOTIDE SEQUENCE [LARGE SCALE GENOMIC DNA]</scope>
</reference>
<name>A0A5Q2WFW0_9CAUD</name>
<accession>A0A5Q2WFW0</accession>
<dbReference type="EMBL" id="MN444870">
    <property type="protein sequence ID" value="QGH75754.1"/>
    <property type="molecule type" value="Genomic_DNA"/>
</dbReference>
<dbReference type="RefSeq" id="YP_010246684.1">
    <property type="nucleotide sequence ID" value="NC_060137.1"/>
</dbReference>
<dbReference type="Proteomes" id="UP000346466">
    <property type="component" value="Segment"/>
</dbReference>
<evidence type="ECO:0000313" key="2">
    <source>
        <dbReference type="Proteomes" id="UP000346466"/>
    </source>
</evidence>
<sequence>MRFPEMTTVVVDAATGIAKPATLIDELLAEKPQLFRKVIQFTDDIAIPIPTQEQAKAIQKAESPEQMVRLMFGDQFDAVEKYCEGLPVGAGVVALAKLVEAIKDSLPDIDHVFAEYGIDRSEVEAQYNAKLNKAE</sequence>
<keyword evidence="2" id="KW-1185">Reference proteome</keyword>
<dbReference type="GeneID" id="70081248"/>
<evidence type="ECO:0008006" key="3">
    <source>
        <dbReference type="Google" id="ProtNLM"/>
    </source>
</evidence>
<dbReference type="KEGG" id="vg:70081248"/>